<comment type="caution">
    <text evidence="1">The sequence shown here is derived from an EMBL/GenBank/DDBJ whole genome shotgun (WGS) entry which is preliminary data.</text>
</comment>
<protein>
    <submittedName>
        <fullName evidence="1">Uncharacterized protein</fullName>
    </submittedName>
</protein>
<gene>
    <name evidence="1" type="ORF">DWX04_22170</name>
</gene>
<sequence>MKIENLGRASQINNELAKLKLAKETLNNGGYVRIYSGTRSSSGCVELDIANFNDEVNMCIDNHIAKLESEIETL</sequence>
<proteinExistence type="predicted"/>
<dbReference type="AlphaFoldDB" id="A0A412Q7N6"/>
<reference evidence="1 2" key="1">
    <citation type="submission" date="2018-08" db="EMBL/GenBank/DDBJ databases">
        <title>A genome reference for cultivated species of the human gut microbiota.</title>
        <authorList>
            <person name="Zou Y."/>
            <person name="Xue W."/>
            <person name="Luo G."/>
        </authorList>
    </citation>
    <scope>NUCLEOTIDE SEQUENCE [LARGE SCALE GENOMIC DNA]</scope>
    <source>
        <strain evidence="1 2">AF18-14</strain>
    </source>
</reference>
<evidence type="ECO:0000313" key="1">
    <source>
        <dbReference type="EMBL" id="RGT85775.1"/>
    </source>
</evidence>
<evidence type="ECO:0000313" key="2">
    <source>
        <dbReference type="Proteomes" id="UP000283833"/>
    </source>
</evidence>
<dbReference type="EMBL" id="QRXI01000067">
    <property type="protein sequence ID" value="RGT85775.1"/>
    <property type="molecule type" value="Genomic_DNA"/>
</dbReference>
<name>A0A412Q7N6_PHOVU</name>
<organism evidence="1 2">
    <name type="scientific">Phocaeicola vulgatus</name>
    <name type="common">Bacteroides vulgatus</name>
    <dbReference type="NCBI Taxonomy" id="821"/>
    <lineage>
        <taxon>Bacteria</taxon>
        <taxon>Pseudomonadati</taxon>
        <taxon>Bacteroidota</taxon>
        <taxon>Bacteroidia</taxon>
        <taxon>Bacteroidales</taxon>
        <taxon>Bacteroidaceae</taxon>
        <taxon>Phocaeicola</taxon>
    </lineage>
</organism>
<accession>A0A412Q7N6</accession>
<dbReference type="RefSeq" id="WP_117854133.1">
    <property type="nucleotide sequence ID" value="NZ_QRXI01000067.1"/>
</dbReference>
<dbReference type="Proteomes" id="UP000283833">
    <property type="component" value="Unassembled WGS sequence"/>
</dbReference>